<sequence>MGHPGPVRVRRFERRGKKVVATLEPEEVQLLASLVQQLIDLLADSEPEPAAPPPAAADPDDPFALWERDLQAEPDQPEEPDDPVLQRLFPNAYPHDARASSDFRRFTEREARAAKIAAARLVLEHLAATRDGRHPVKVPLTEVDAWLKTLNNLRLSIAARLRITDAETAEELGQLPDDDPRAFMYGVYEWLAFAQETLVNSL</sequence>
<proteinExistence type="predicted"/>
<dbReference type="AlphaFoldDB" id="A0A6A9UYQ8"/>
<evidence type="ECO:0000256" key="1">
    <source>
        <dbReference type="SAM" id="MobiDB-lite"/>
    </source>
</evidence>
<comment type="caution">
    <text evidence="2">The sequence shown here is derived from an EMBL/GenBank/DDBJ whole genome shotgun (WGS) entry which is preliminary data.</text>
</comment>
<evidence type="ECO:0000313" key="2">
    <source>
        <dbReference type="EMBL" id="MVA76757.1"/>
    </source>
</evidence>
<evidence type="ECO:0000313" key="3">
    <source>
        <dbReference type="Proteomes" id="UP000435304"/>
    </source>
</evidence>
<dbReference type="Proteomes" id="UP000435304">
    <property type="component" value="Unassembled WGS sequence"/>
</dbReference>
<feature type="region of interest" description="Disordered" evidence="1">
    <location>
        <begin position="43"/>
        <end position="64"/>
    </location>
</feature>
<gene>
    <name evidence="2" type="ORF">GC722_12090</name>
</gene>
<keyword evidence="3" id="KW-1185">Reference proteome</keyword>
<organism evidence="2 3">
    <name type="scientific">Auraticoccus cholistanensis</name>
    <dbReference type="NCBI Taxonomy" id="2656650"/>
    <lineage>
        <taxon>Bacteria</taxon>
        <taxon>Bacillati</taxon>
        <taxon>Actinomycetota</taxon>
        <taxon>Actinomycetes</taxon>
        <taxon>Propionibacteriales</taxon>
        <taxon>Propionibacteriaceae</taxon>
        <taxon>Auraticoccus</taxon>
    </lineage>
</organism>
<dbReference type="Pfam" id="PF09438">
    <property type="entry name" value="DUF2017"/>
    <property type="match status" value="1"/>
</dbReference>
<dbReference type="InterPro" id="IPR018561">
    <property type="entry name" value="AosR"/>
</dbReference>
<name>A0A6A9UYQ8_9ACTN</name>
<protein>
    <submittedName>
        <fullName evidence="2">DUF2017 family protein</fullName>
    </submittedName>
</protein>
<reference evidence="2 3" key="1">
    <citation type="submission" date="2019-12" db="EMBL/GenBank/DDBJ databases">
        <title>Auraticoccus cholistani sp. nov., an actinomycete isolated from soil of Cholistan desert.</title>
        <authorList>
            <person name="Cheema M.T."/>
        </authorList>
    </citation>
    <scope>NUCLEOTIDE SEQUENCE [LARGE SCALE GENOMIC DNA]</scope>
    <source>
        <strain evidence="2 3">F435</strain>
    </source>
</reference>
<dbReference type="EMBL" id="WPCU01000007">
    <property type="protein sequence ID" value="MVA76757.1"/>
    <property type="molecule type" value="Genomic_DNA"/>
</dbReference>
<accession>A0A6A9UYQ8</accession>